<evidence type="ECO:0000259" key="7">
    <source>
        <dbReference type="PROSITE" id="PS51704"/>
    </source>
</evidence>
<dbReference type="PANTHER" id="PTHR43620">
    <property type="entry name" value="GLYCEROPHOSPHORYL DIESTER PHOSPHODIESTERASE"/>
    <property type="match status" value="1"/>
</dbReference>
<dbReference type="GO" id="GO:0006629">
    <property type="term" value="P:lipid metabolic process"/>
    <property type="evidence" value="ECO:0007669"/>
    <property type="project" value="InterPro"/>
</dbReference>
<evidence type="ECO:0000256" key="1">
    <source>
        <dbReference type="ARBA" id="ARBA00007277"/>
    </source>
</evidence>
<dbReference type="Pfam" id="PF03009">
    <property type="entry name" value="GDPD"/>
    <property type="match status" value="2"/>
</dbReference>
<accession>A0A819ZCM9</accession>
<dbReference type="PROSITE" id="PS51704">
    <property type="entry name" value="GP_PDE"/>
    <property type="match status" value="2"/>
</dbReference>
<protein>
    <recommendedName>
        <fullName evidence="2">glycerophosphodiester phosphodiesterase</fullName>
        <ecNumber evidence="2">3.1.4.46</ecNumber>
    </recommendedName>
</protein>
<dbReference type="Proteomes" id="UP000663874">
    <property type="component" value="Unassembled WGS sequence"/>
</dbReference>
<evidence type="ECO:0000256" key="2">
    <source>
        <dbReference type="ARBA" id="ARBA00012247"/>
    </source>
</evidence>
<dbReference type="SUPFAM" id="SSF51695">
    <property type="entry name" value="PLC-like phosphodiesterases"/>
    <property type="match status" value="2"/>
</dbReference>
<gene>
    <name evidence="8" type="ORF">FNK824_LOCUS34574</name>
</gene>
<feature type="domain" description="GP-PDE" evidence="7">
    <location>
        <begin position="18"/>
        <end position="325"/>
    </location>
</feature>
<comment type="catalytic activity">
    <reaction evidence="6">
        <text>a sn-glycero-3-phosphodiester + H2O = an alcohol + sn-glycerol 3-phosphate + H(+)</text>
        <dbReference type="Rhea" id="RHEA:12969"/>
        <dbReference type="ChEBI" id="CHEBI:15377"/>
        <dbReference type="ChEBI" id="CHEBI:15378"/>
        <dbReference type="ChEBI" id="CHEBI:30879"/>
        <dbReference type="ChEBI" id="CHEBI:57597"/>
        <dbReference type="ChEBI" id="CHEBI:83408"/>
        <dbReference type="EC" id="3.1.4.46"/>
    </reaction>
</comment>
<comment type="similarity">
    <text evidence="1">Belongs to the glycerophosphoryl diester phosphodiesterase family.</text>
</comment>
<evidence type="ECO:0000256" key="4">
    <source>
        <dbReference type="ARBA" id="ARBA00022798"/>
    </source>
</evidence>
<dbReference type="InterPro" id="IPR017946">
    <property type="entry name" value="PLC-like_Pdiesterase_TIM-brl"/>
</dbReference>
<evidence type="ECO:0000256" key="6">
    <source>
        <dbReference type="ARBA" id="ARBA00047512"/>
    </source>
</evidence>
<dbReference type="Gene3D" id="3.20.20.190">
    <property type="entry name" value="Phosphatidylinositol (PI) phosphodiesterase"/>
    <property type="match status" value="2"/>
</dbReference>
<comment type="caution">
    <text evidence="8">The sequence shown here is derived from an EMBL/GenBank/DDBJ whole genome shotgun (WGS) entry which is preliminary data.</text>
</comment>
<name>A0A819ZCM9_9BILA</name>
<keyword evidence="5" id="KW-0378">Hydrolase</keyword>
<evidence type="ECO:0000313" key="8">
    <source>
        <dbReference type="EMBL" id="CAF4168801.1"/>
    </source>
</evidence>
<reference evidence="8" key="1">
    <citation type="submission" date="2021-02" db="EMBL/GenBank/DDBJ databases">
        <authorList>
            <person name="Nowell W R."/>
        </authorList>
    </citation>
    <scope>NUCLEOTIDE SEQUENCE</scope>
</reference>
<evidence type="ECO:0000313" key="9">
    <source>
        <dbReference type="Proteomes" id="UP000663874"/>
    </source>
</evidence>
<dbReference type="GO" id="GO:0008889">
    <property type="term" value="F:glycerophosphodiester phosphodiesterase activity"/>
    <property type="evidence" value="ECO:0007669"/>
    <property type="project" value="UniProtKB-EC"/>
</dbReference>
<keyword evidence="3" id="KW-0732">Signal</keyword>
<organism evidence="8 9">
    <name type="scientific">Rotaria sordida</name>
    <dbReference type="NCBI Taxonomy" id="392033"/>
    <lineage>
        <taxon>Eukaryota</taxon>
        <taxon>Metazoa</taxon>
        <taxon>Spiralia</taxon>
        <taxon>Gnathifera</taxon>
        <taxon>Rotifera</taxon>
        <taxon>Eurotatoria</taxon>
        <taxon>Bdelloidea</taxon>
        <taxon>Philodinida</taxon>
        <taxon>Philodinidae</taxon>
        <taxon>Rotaria</taxon>
    </lineage>
</organism>
<sequence>FLILIFITNVKSIKSSSVVVIGHRGASGYLPEHTLSAKALAYGQGVDYIEQDVVLSKDNVPIVIHDIYLDEISNVASQYPTRNRSDGRFYAIDFTVAEIKTLRASERFSHQTGKPIYPKRFPLNQSIFHLVTLVEELEFITGLNKANIDNNKQVGVYVEIKEPSYHRNENRSNFSEIVLDILRKYNYTKRTDKIFLQCFDLEELQRIRLQLQSDLKLVGLLPDNKHRSIYSKTDYTYWRSDVGIEDMSTFVDGIGPHYSLLYEQGNTLEPSKLYNDVRKNNLFIHPYTFRNDADLKPFATFDVIVQGVARPLVIGHRGTAYLPELTLASQSMAYAYGADIIEIDVCLSRDNQLIVIHDIYLDGVSNVAEIFPNRNHSNGFHYVIDFDLAELRRLSIRERFIPFNGTQVFPLRFPSNTNISFHLSTLNETIELLLGLNRATRQRRQLLIEIKKPEYHFKYNKSISSIVLATLNAYNLIQPTDPVILQTFHIEELMHIRRNLGSKLRLFALMTWNRINESSSDYDFYRSEEGIRNLSNIVQALAPNHEFVVNYDSNGTILGVTNLTKWAHQYGLAVYPYTFRQDLFPGKSFEQLIAYFWDTVKVDGFITDHPNVILEYLQREMTLTNFTTINPNSSSSRFVLSIMILIFNIIVMSKKFIGPY</sequence>
<dbReference type="InterPro" id="IPR030395">
    <property type="entry name" value="GP_PDE_dom"/>
</dbReference>
<keyword evidence="4" id="KW-0319">Glycerol metabolism</keyword>
<proteinExistence type="inferred from homology"/>
<evidence type="ECO:0000256" key="3">
    <source>
        <dbReference type="ARBA" id="ARBA00022729"/>
    </source>
</evidence>
<dbReference type="NCBIfam" id="NF008354">
    <property type="entry name" value="PRK11143.1"/>
    <property type="match status" value="1"/>
</dbReference>
<dbReference type="PANTHER" id="PTHR43620:SF7">
    <property type="entry name" value="GLYCEROPHOSPHODIESTER PHOSPHODIESTERASE GDPD5-RELATED"/>
    <property type="match status" value="1"/>
</dbReference>
<dbReference type="GO" id="GO:0006071">
    <property type="term" value="P:glycerol metabolic process"/>
    <property type="evidence" value="ECO:0007669"/>
    <property type="project" value="UniProtKB-KW"/>
</dbReference>
<feature type="domain" description="GP-PDE" evidence="7">
    <location>
        <begin position="321"/>
        <end position="617"/>
    </location>
</feature>
<feature type="non-terminal residue" evidence="8">
    <location>
        <position position="1"/>
    </location>
</feature>
<evidence type="ECO:0000256" key="5">
    <source>
        <dbReference type="ARBA" id="ARBA00022801"/>
    </source>
</evidence>
<dbReference type="AlphaFoldDB" id="A0A819ZCM9"/>
<dbReference type="EMBL" id="CAJOBE010013725">
    <property type="protein sequence ID" value="CAF4168801.1"/>
    <property type="molecule type" value="Genomic_DNA"/>
</dbReference>
<dbReference type="EC" id="3.1.4.46" evidence="2"/>